<evidence type="ECO:0000313" key="2">
    <source>
        <dbReference type="EMBL" id="GAA3712601.1"/>
    </source>
</evidence>
<comment type="caution">
    <text evidence="2">The sequence shown here is derived from an EMBL/GenBank/DDBJ whole genome shotgun (WGS) entry which is preliminary data.</text>
</comment>
<reference evidence="3" key="1">
    <citation type="journal article" date="2019" name="Int. J. Syst. Evol. Microbiol.">
        <title>The Global Catalogue of Microorganisms (GCM) 10K type strain sequencing project: providing services to taxonomists for standard genome sequencing and annotation.</title>
        <authorList>
            <consortium name="The Broad Institute Genomics Platform"/>
            <consortium name="The Broad Institute Genome Sequencing Center for Infectious Disease"/>
            <person name="Wu L."/>
            <person name="Ma J."/>
        </authorList>
    </citation>
    <scope>NUCLEOTIDE SEQUENCE [LARGE SCALE GENOMIC DNA]</scope>
    <source>
        <strain evidence="3">JCM 16548</strain>
    </source>
</reference>
<keyword evidence="2" id="KW-0378">Hydrolase</keyword>
<dbReference type="InterPro" id="IPR002925">
    <property type="entry name" value="Dienelactn_hydro"/>
</dbReference>
<evidence type="ECO:0000313" key="3">
    <source>
        <dbReference type="Proteomes" id="UP001500051"/>
    </source>
</evidence>
<gene>
    <name evidence="2" type="ORF">GCM10022204_34400</name>
</gene>
<dbReference type="Pfam" id="PF01738">
    <property type="entry name" value="DLH"/>
    <property type="match status" value="1"/>
</dbReference>
<dbReference type="SUPFAM" id="SSF53474">
    <property type="entry name" value="alpha/beta-Hydrolases"/>
    <property type="match status" value="1"/>
</dbReference>
<dbReference type="RefSeq" id="WP_344813683.1">
    <property type="nucleotide sequence ID" value="NZ_BAAAYX010000014.1"/>
</dbReference>
<dbReference type="EMBL" id="BAAAYX010000014">
    <property type="protein sequence ID" value="GAA3712601.1"/>
    <property type="molecule type" value="Genomic_DNA"/>
</dbReference>
<dbReference type="InterPro" id="IPR051049">
    <property type="entry name" value="Dienelactone_hydrolase-like"/>
</dbReference>
<dbReference type="Proteomes" id="UP001500051">
    <property type="component" value="Unassembled WGS sequence"/>
</dbReference>
<protein>
    <submittedName>
        <fullName evidence="2">Dienelactone hydrolase family protein</fullName>
    </submittedName>
</protein>
<name>A0ABP7E2R4_9ACTN</name>
<dbReference type="PANTHER" id="PTHR46623:SF6">
    <property type="entry name" value="ALPHA_BETA-HYDROLASES SUPERFAMILY PROTEIN"/>
    <property type="match status" value="1"/>
</dbReference>
<sequence>METQSEDVTIGDRRAVVSRPIGAGRWPGVVMLHEVFGITDVLRRQADRLASAGYLVVAPDLLGEGSRFGCMKRAFQALTARQGRPFEVISQARDWTAEQRECNGKVGVIGFCMGGGFALVAAADGFDAAAVNYGMIPADVDEVLRGACPIVGSYGAKDRMSAAVPRLAAALEGQGIDYDLKIYRTAGHSFLNDAAVGPVLARPLMKIAHVGPDPEAAAHAWGRIEKFFGRHLKA</sequence>
<accession>A0ABP7E2R4</accession>
<keyword evidence="3" id="KW-1185">Reference proteome</keyword>
<organism evidence="2 3">
    <name type="scientific">Microlunatus aurantiacus</name>
    <dbReference type="NCBI Taxonomy" id="446786"/>
    <lineage>
        <taxon>Bacteria</taxon>
        <taxon>Bacillati</taxon>
        <taxon>Actinomycetota</taxon>
        <taxon>Actinomycetes</taxon>
        <taxon>Propionibacteriales</taxon>
        <taxon>Propionibacteriaceae</taxon>
        <taxon>Microlunatus</taxon>
    </lineage>
</organism>
<feature type="domain" description="Dienelactone hydrolase" evidence="1">
    <location>
        <begin position="15"/>
        <end position="231"/>
    </location>
</feature>
<dbReference type="PANTHER" id="PTHR46623">
    <property type="entry name" value="CARBOXYMETHYLENEBUTENOLIDASE-RELATED"/>
    <property type="match status" value="1"/>
</dbReference>
<evidence type="ECO:0000259" key="1">
    <source>
        <dbReference type="Pfam" id="PF01738"/>
    </source>
</evidence>
<dbReference type="InterPro" id="IPR029058">
    <property type="entry name" value="AB_hydrolase_fold"/>
</dbReference>
<dbReference type="Gene3D" id="3.40.50.1820">
    <property type="entry name" value="alpha/beta hydrolase"/>
    <property type="match status" value="1"/>
</dbReference>
<proteinExistence type="predicted"/>
<dbReference type="GO" id="GO:0016787">
    <property type="term" value="F:hydrolase activity"/>
    <property type="evidence" value="ECO:0007669"/>
    <property type="project" value="UniProtKB-KW"/>
</dbReference>